<name>A0A093V406_TALMA</name>
<reference evidence="10" key="2">
    <citation type="journal article" date="2014" name="PLoS Genet.">
        <title>Signature gene expression reveals novel clues to the molecular mechanisms of dimorphic transition in Penicillium marneffei.</title>
        <authorList>
            <person name="Yang E."/>
            <person name="Wang G."/>
            <person name="Cai J."/>
            <person name="Woo P.C."/>
            <person name="Lau S.K."/>
            <person name="Yuen K.-Y."/>
            <person name="Chow W.-N."/>
            <person name="Lin X."/>
        </authorList>
    </citation>
    <scope>NUCLEOTIDE SEQUENCE</scope>
    <source>
        <strain evidence="10">PM1</strain>
    </source>
</reference>
<evidence type="ECO:0000256" key="2">
    <source>
        <dbReference type="ARBA" id="ARBA00022723"/>
    </source>
</evidence>
<reference key="1">
    <citation type="journal article" date="2014" name="PLoS Genet.">
        <title>Signature Gene Expression Reveals Novel Clues to the Molecular Mechanisms of Dimorphic Transition in Penicillium marneffei.</title>
        <authorList>
            <person name="Yang E."/>
            <person name="Wang G."/>
            <person name="Cai J."/>
            <person name="Woo P.C."/>
            <person name="Lau S.K."/>
            <person name="Yuen K.-Y."/>
            <person name="Chow W.-N."/>
            <person name="Lin X."/>
        </authorList>
    </citation>
    <scope>NUCLEOTIDE SEQUENCE [LARGE SCALE GENOMIC DNA]</scope>
    <source>
        <strain>PM1</strain>
    </source>
</reference>
<dbReference type="InterPro" id="IPR056751">
    <property type="entry name" value="PAS_13"/>
</dbReference>
<evidence type="ECO:0000256" key="6">
    <source>
        <dbReference type="ARBA" id="ARBA00023163"/>
    </source>
</evidence>
<gene>
    <name evidence="10" type="ORF">GQ26_0171480</name>
</gene>
<dbReference type="Gene3D" id="4.10.240.10">
    <property type="entry name" value="Zn(2)-C6 fungal-type DNA-binding domain"/>
    <property type="match status" value="1"/>
</dbReference>
<keyword evidence="6" id="KW-0804">Transcription</keyword>
<keyword evidence="7" id="KW-0539">Nucleus</keyword>
<feature type="region of interest" description="Disordered" evidence="8">
    <location>
        <begin position="1"/>
        <end position="78"/>
    </location>
</feature>
<dbReference type="EMBL" id="JPOX01000017">
    <property type="protein sequence ID" value="KFX46900.1"/>
    <property type="molecule type" value="Genomic_DNA"/>
</dbReference>
<dbReference type="PANTHER" id="PTHR31986">
    <property type="entry name" value="REGULATOR OF DRUG SENSITIVITY 2"/>
    <property type="match status" value="1"/>
</dbReference>
<feature type="compositionally biased region" description="Low complexity" evidence="8">
    <location>
        <begin position="264"/>
        <end position="292"/>
    </location>
</feature>
<dbReference type="GO" id="GO:0005634">
    <property type="term" value="C:nucleus"/>
    <property type="evidence" value="ECO:0007669"/>
    <property type="project" value="UniProtKB-SubCell"/>
</dbReference>
<dbReference type="HOGENOM" id="CLU_010748_0_0_1"/>
<feature type="region of interest" description="Disordered" evidence="8">
    <location>
        <begin position="264"/>
        <end position="303"/>
    </location>
</feature>
<evidence type="ECO:0000256" key="8">
    <source>
        <dbReference type="SAM" id="MobiDB-lite"/>
    </source>
</evidence>
<evidence type="ECO:0000313" key="10">
    <source>
        <dbReference type="EMBL" id="KFX46900.1"/>
    </source>
</evidence>
<accession>A0A093V406</accession>
<feature type="compositionally biased region" description="Polar residues" evidence="8">
    <location>
        <begin position="149"/>
        <end position="177"/>
    </location>
</feature>
<dbReference type="AlphaFoldDB" id="A0A093V406"/>
<dbReference type="InterPro" id="IPR001138">
    <property type="entry name" value="Zn2Cys6_DnaBD"/>
</dbReference>
<evidence type="ECO:0000256" key="1">
    <source>
        <dbReference type="ARBA" id="ARBA00004123"/>
    </source>
</evidence>
<evidence type="ECO:0000256" key="5">
    <source>
        <dbReference type="ARBA" id="ARBA00023125"/>
    </source>
</evidence>
<dbReference type="Pfam" id="PF00172">
    <property type="entry name" value="Zn_clus"/>
    <property type="match status" value="1"/>
</dbReference>
<feature type="compositionally biased region" description="Polar residues" evidence="8">
    <location>
        <begin position="33"/>
        <end position="52"/>
    </location>
</feature>
<feature type="compositionally biased region" description="Low complexity" evidence="8">
    <location>
        <begin position="61"/>
        <end position="70"/>
    </location>
</feature>
<dbReference type="CDD" id="cd00067">
    <property type="entry name" value="GAL4"/>
    <property type="match status" value="1"/>
</dbReference>
<evidence type="ECO:0000259" key="9">
    <source>
        <dbReference type="PROSITE" id="PS50048"/>
    </source>
</evidence>
<comment type="caution">
    <text evidence="10">The sequence shown here is derived from an EMBL/GenBank/DDBJ whole genome shotgun (WGS) entry which is preliminary data.</text>
</comment>
<dbReference type="GO" id="GO:0000977">
    <property type="term" value="F:RNA polymerase II transcription regulatory region sequence-specific DNA binding"/>
    <property type="evidence" value="ECO:0007669"/>
    <property type="project" value="TreeGrafter"/>
</dbReference>
<proteinExistence type="predicted"/>
<keyword evidence="2" id="KW-0479">Metal-binding</keyword>
<dbReference type="PANTHER" id="PTHR31986:SF7">
    <property type="entry name" value="REGULATOR OF DRUG SENSITIVITY 2"/>
    <property type="match status" value="1"/>
</dbReference>
<keyword evidence="5" id="KW-0238">DNA-binding</keyword>
<feature type="domain" description="Zn(2)-C6 fungal-type" evidence="9">
    <location>
        <begin position="81"/>
        <end position="110"/>
    </location>
</feature>
<feature type="region of interest" description="Disordered" evidence="8">
    <location>
        <begin position="139"/>
        <end position="180"/>
    </location>
</feature>
<dbReference type="InterPro" id="IPR053045">
    <property type="entry name" value="Zinc_cluster_trans_reg"/>
</dbReference>
<dbReference type="SUPFAM" id="SSF57701">
    <property type="entry name" value="Zn2/Cys6 DNA-binding domain"/>
    <property type="match status" value="1"/>
</dbReference>
<sequence length="526" mass="58583">MPETIATTDTDPKIGTLNGGSGGGEEDVKPNVDNASPSQSVNNSGKGSISSNEQHHHLAKADAAAGQAHASPKKRRKVNHACVYCRRSHMTCDSERPCTRCIKRNIGHLCHDEPREPTKKNNRSDHEDSAVIGNEFTNSHNLADAGNQPMLSDSSLSIRPSTIDPSQAVQGNNQQVFGYNAGGSGGGDWAMNGQSNGYQDMHTFHPSYMFNAPEVTNEYNLLGDFLNNSLLDDNGMYGNEELQGLFSDSSLINMSTNINPNAASFAQQQQQQQQLAQLTPQQAANSQANAIQRPASSAVSTDKARENYYMTAADPSGMDPPEERMNKLLKAKYEAGMLRPFNYVKGYARLNQYMESHMQPSLRHKILRQLDKFRPKFRERMHSLTDIELVLSEMWFERSLMEYDRVFASMAIPACCWRRTGEIFRGNKEMAELINVPIENLRDGKLALHQIITEDQLVSYWEKFGAIAFDGSQKAMLTSCTLKSPDDDDSTKGIPCCFSFTIRRDPNAIPALIVGNFLPSERRRHH</sequence>
<keyword evidence="3" id="KW-0862">Zinc</keyword>
<keyword evidence="4" id="KW-0805">Transcription regulation</keyword>
<evidence type="ECO:0000256" key="7">
    <source>
        <dbReference type="ARBA" id="ARBA00023242"/>
    </source>
</evidence>
<evidence type="ECO:0000256" key="4">
    <source>
        <dbReference type="ARBA" id="ARBA00023015"/>
    </source>
</evidence>
<dbReference type="PROSITE" id="PS00463">
    <property type="entry name" value="ZN2_CY6_FUNGAL_1"/>
    <property type="match status" value="1"/>
</dbReference>
<dbReference type="InterPro" id="IPR036864">
    <property type="entry name" value="Zn2-C6_fun-type_DNA-bd_sf"/>
</dbReference>
<dbReference type="GO" id="GO:0008270">
    <property type="term" value="F:zinc ion binding"/>
    <property type="evidence" value="ECO:0007669"/>
    <property type="project" value="InterPro"/>
</dbReference>
<evidence type="ECO:0000256" key="3">
    <source>
        <dbReference type="ARBA" id="ARBA00022833"/>
    </source>
</evidence>
<dbReference type="PROSITE" id="PS50048">
    <property type="entry name" value="ZN2_CY6_FUNGAL_2"/>
    <property type="match status" value="1"/>
</dbReference>
<dbReference type="eggNOG" id="ENOG502QQGC">
    <property type="taxonomic scope" value="Eukaryota"/>
</dbReference>
<dbReference type="GO" id="GO:0000981">
    <property type="term" value="F:DNA-binding transcription factor activity, RNA polymerase II-specific"/>
    <property type="evidence" value="ECO:0007669"/>
    <property type="project" value="InterPro"/>
</dbReference>
<dbReference type="SMART" id="SM00066">
    <property type="entry name" value="GAL4"/>
    <property type="match status" value="1"/>
</dbReference>
<protein>
    <submittedName>
        <fullName evidence="10">Regulator of drug sensitivity 2</fullName>
    </submittedName>
</protein>
<dbReference type="FunFam" id="4.10.240.10:FF:000002">
    <property type="entry name" value="Zn cluster transcription factor Rds2"/>
    <property type="match status" value="1"/>
</dbReference>
<dbReference type="Pfam" id="PF24990">
    <property type="entry name" value="PAS_13"/>
    <property type="match status" value="1"/>
</dbReference>
<organism evidence="10">
    <name type="scientific">Talaromyces marneffei PM1</name>
    <dbReference type="NCBI Taxonomy" id="1077442"/>
    <lineage>
        <taxon>Eukaryota</taxon>
        <taxon>Fungi</taxon>
        <taxon>Dikarya</taxon>
        <taxon>Ascomycota</taxon>
        <taxon>Pezizomycotina</taxon>
        <taxon>Eurotiomycetes</taxon>
        <taxon>Eurotiomycetidae</taxon>
        <taxon>Eurotiales</taxon>
        <taxon>Trichocomaceae</taxon>
        <taxon>Talaromyces</taxon>
        <taxon>Talaromyces sect. Talaromyces</taxon>
    </lineage>
</organism>
<comment type="subcellular location">
    <subcellularLocation>
        <location evidence="1">Nucleus</location>
    </subcellularLocation>
</comment>